<sequence length="374" mass="42158">MHHILSSFILCCFLTFSVNIHPAISAENYINSADDSSPFKHMYEFDGSVGSSLMGSETVPESKDIVYLPEFNLSARLYRPKNTDENQKFPLLFYIHGGAFVIESPFSATYHNFLNILVSEANVVAVSIQYRLAGVCPLPCAYNDSWTALKWVASHLNGDGPEDWLNQNVDFQRVFVSGDSSGANIAHQMTIKLATEEILQGFYVAGMILCHPLFWGSELLHGETQDWSDFMVEFWGQISPTSSGIDDPWINPSKDPNLARVGFPRLQVFVSEKDTFQLRERGWYYAQKLRESGWSGYQEVNDFQGEDHVFHLNNLTSRNSTILRNSLIGSKFSLCRSFLTDVDWAYICSHVYVSNKLGLENGDQDAMMQMDGGG</sequence>
<dbReference type="PANTHER" id="PTHR23024">
    <property type="entry name" value="ARYLACETAMIDE DEACETYLASE"/>
    <property type="match status" value="1"/>
</dbReference>
<name>A0ABQ8IF82_9ROSI</name>
<evidence type="ECO:0000259" key="5">
    <source>
        <dbReference type="Pfam" id="PF07859"/>
    </source>
</evidence>
<evidence type="ECO:0000256" key="2">
    <source>
        <dbReference type="ARBA" id="ARBA00022801"/>
    </source>
</evidence>
<evidence type="ECO:0000256" key="4">
    <source>
        <dbReference type="SAM" id="SignalP"/>
    </source>
</evidence>
<dbReference type="EMBL" id="JAFEMO010000002">
    <property type="protein sequence ID" value="KAH7575216.1"/>
    <property type="molecule type" value="Genomic_DNA"/>
</dbReference>
<dbReference type="InterPro" id="IPR002168">
    <property type="entry name" value="Lipase_GDXG_HIS_AS"/>
</dbReference>
<evidence type="ECO:0000313" key="6">
    <source>
        <dbReference type="EMBL" id="KAH7575216.1"/>
    </source>
</evidence>
<dbReference type="InterPro" id="IPR013094">
    <property type="entry name" value="AB_hydrolase_3"/>
</dbReference>
<dbReference type="SUPFAM" id="SSF53474">
    <property type="entry name" value="alpha/beta-Hydrolases"/>
    <property type="match status" value="1"/>
</dbReference>
<dbReference type="InterPro" id="IPR029058">
    <property type="entry name" value="AB_hydrolase_fold"/>
</dbReference>
<organism evidence="6 7">
    <name type="scientific">Xanthoceras sorbifolium</name>
    <dbReference type="NCBI Taxonomy" id="99658"/>
    <lineage>
        <taxon>Eukaryota</taxon>
        <taxon>Viridiplantae</taxon>
        <taxon>Streptophyta</taxon>
        <taxon>Embryophyta</taxon>
        <taxon>Tracheophyta</taxon>
        <taxon>Spermatophyta</taxon>
        <taxon>Magnoliopsida</taxon>
        <taxon>eudicotyledons</taxon>
        <taxon>Gunneridae</taxon>
        <taxon>Pentapetalae</taxon>
        <taxon>rosids</taxon>
        <taxon>malvids</taxon>
        <taxon>Sapindales</taxon>
        <taxon>Sapindaceae</taxon>
        <taxon>Xanthoceroideae</taxon>
        <taxon>Xanthoceras</taxon>
    </lineage>
</organism>
<keyword evidence="2" id="KW-0378">Hydrolase</keyword>
<feature type="signal peptide" evidence="4">
    <location>
        <begin position="1"/>
        <end position="25"/>
    </location>
</feature>
<dbReference type="Pfam" id="PF07859">
    <property type="entry name" value="Abhydrolase_3"/>
    <property type="match status" value="1"/>
</dbReference>
<comment type="similarity">
    <text evidence="1">Belongs to the 'GDXG' lipolytic enzyme family.</text>
</comment>
<dbReference type="PROSITE" id="PS01173">
    <property type="entry name" value="LIPASE_GDXG_HIS"/>
    <property type="match status" value="1"/>
</dbReference>
<accession>A0ABQ8IF82</accession>
<dbReference type="PANTHER" id="PTHR23024:SF467">
    <property type="entry name" value="CARBOXYLESTERASE 12-RELATED"/>
    <property type="match status" value="1"/>
</dbReference>
<evidence type="ECO:0000256" key="1">
    <source>
        <dbReference type="ARBA" id="ARBA00010515"/>
    </source>
</evidence>
<dbReference type="InterPro" id="IPR050466">
    <property type="entry name" value="Carboxylest/Gibb_receptor"/>
</dbReference>
<proteinExistence type="inferred from homology"/>
<feature type="domain" description="Alpha/beta hydrolase fold-3" evidence="5">
    <location>
        <begin position="92"/>
        <end position="311"/>
    </location>
</feature>
<keyword evidence="7" id="KW-1185">Reference proteome</keyword>
<feature type="chain" id="PRO_5045206204" description="Alpha/beta hydrolase fold-3 domain-containing protein" evidence="4">
    <location>
        <begin position="26"/>
        <end position="374"/>
    </location>
</feature>
<dbReference type="Gene3D" id="3.40.50.1820">
    <property type="entry name" value="alpha/beta hydrolase"/>
    <property type="match status" value="1"/>
</dbReference>
<comment type="caution">
    <text evidence="6">The sequence shown here is derived from an EMBL/GenBank/DDBJ whole genome shotgun (WGS) entry which is preliminary data.</text>
</comment>
<feature type="active site" evidence="3">
    <location>
        <position position="180"/>
    </location>
</feature>
<reference evidence="6 7" key="1">
    <citation type="submission" date="2021-02" db="EMBL/GenBank/DDBJ databases">
        <title>Plant Genome Project.</title>
        <authorList>
            <person name="Zhang R.-G."/>
        </authorList>
    </citation>
    <scope>NUCLEOTIDE SEQUENCE [LARGE SCALE GENOMIC DNA]</scope>
    <source>
        <tissue evidence="6">Leaves</tissue>
    </source>
</reference>
<dbReference type="InterPro" id="IPR033140">
    <property type="entry name" value="Lipase_GDXG_put_SER_AS"/>
</dbReference>
<dbReference type="Proteomes" id="UP000827721">
    <property type="component" value="Unassembled WGS sequence"/>
</dbReference>
<dbReference type="PROSITE" id="PS01174">
    <property type="entry name" value="LIPASE_GDXG_SER"/>
    <property type="match status" value="1"/>
</dbReference>
<protein>
    <recommendedName>
        <fullName evidence="5">Alpha/beta hydrolase fold-3 domain-containing protein</fullName>
    </recommendedName>
</protein>
<keyword evidence="4" id="KW-0732">Signal</keyword>
<gene>
    <name evidence="6" type="ORF">JRO89_XS02G0064100</name>
</gene>
<evidence type="ECO:0000256" key="3">
    <source>
        <dbReference type="PROSITE-ProRule" id="PRU10038"/>
    </source>
</evidence>
<evidence type="ECO:0000313" key="7">
    <source>
        <dbReference type="Proteomes" id="UP000827721"/>
    </source>
</evidence>